<feature type="domain" description="HNH nuclease" evidence="1">
    <location>
        <begin position="67"/>
        <end position="113"/>
    </location>
</feature>
<dbReference type="GO" id="GO:0004519">
    <property type="term" value="F:endonuclease activity"/>
    <property type="evidence" value="ECO:0007669"/>
    <property type="project" value="UniProtKB-KW"/>
</dbReference>
<dbReference type="Gene3D" id="3.90.75.20">
    <property type="match status" value="1"/>
</dbReference>
<dbReference type="InterPro" id="IPR044925">
    <property type="entry name" value="His-Me_finger_sf"/>
</dbReference>
<name>A0AAX4MXT8_9CAUD</name>
<dbReference type="SUPFAM" id="SSF54060">
    <property type="entry name" value="His-Me finger endonucleases"/>
    <property type="match status" value="1"/>
</dbReference>
<evidence type="ECO:0000313" key="3">
    <source>
        <dbReference type="Proteomes" id="UP001433872"/>
    </source>
</evidence>
<dbReference type="InterPro" id="IPR010902">
    <property type="entry name" value="NUMOD4"/>
</dbReference>
<dbReference type="EMBL" id="PP496414">
    <property type="protein sequence ID" value="WYV99240.1"/>
    <property type="molecule type" value="Genomic_DNA"/>
</dbReference>
<organism evidence="2 3">
    <name type="scientific">Pseudomonas phage vB_PpuM-KoPa-4</name>
    <dbReference type="NCBI Taxonomy" id="3132618"/>
    <lineage>
        <taxon>Viruses</taxon>
        <taxon>Duplodnaviria</taxon>
        <taxon>Heunggongvirae</taxon>
        <taxon>Uroviricota</taxon>
        <taxon>Caudoviricetes</taxon>
        <taxon>Vandenendeviridae</taxon>
        <taxon>Gorskivirinae</taxon>
        <taxon>Tartuvirus</taxon>
        <taxon>Tartuvirus kopa4</taxon>
    </lineage>
</organism>
<dbReference type="GO" id="GO:0016788">
    <property type="term" value="F:hydrolase activity, acting on ester bonds"/>
    <property type="evidence" value="ECO:0007669"/>
    <property type="project" value="InterPro"/>
</dbReference>
<reference evidence="2" key="1">
    <citation type="submission" date="2024-03" db="EMBL/GenBank/DDBJ databases">
        <title>Isolation and characterization of a phage collection against Pseudomonas putida.</title>
        <authorList>
            <person name="Brauer A."/>
            <person name="Rosendahl S."/>
            <person name="Kangsep A."/>
            <person name="Rikberg R."/>
            <person name="Lewanczyk A.C."/>
            <person name="Horak R."/>
            <person name="Tamman H."/>
        </authorList>
    </citation>
    <scope>NUCLEOTIDE SEQUENCE</scope>
</reference>
<dbReference type="Pfam" id="PF13392">
    <property type="entry name" value="HNH_3"/>
    <property type="match status" value="1"/>
</dbReference>
<dbReference type="SMART" id="SM00507">
    <property type="entry name" value="HNHc"/>
    <property type="match status" value="1"/>
</dbReference>
<dbReference type="Proteomes" id="UP001433872">
    <property type="component" value="Segment"/>
</dbReference>
<keyword evidence="2" id="KW-0540">Nuclease</keyword>
<evidence type="ECO:0000313" key="2">
    <source>
        <dbReference type="EMBL" id="WYV99240.1"/>
    </source>
</evidence>
<sequence length="129" mass="14572">MTQEIWKPVVGFEGFYEVSSFGNVRSCDRLVKCSRGEKQRLWKGRSLKQTVAATRGYCQVSLCVCGKPTKVYVHALVAQAFYEDRNETVNHIDGNKLNNRADNLEWVSYSYNNSHAFAIGLKFPSGGRS</sequence>
<dbReference type="InterPro" id="IPR003615">
    <property type="entry name" value="HNH_nuc"/>
</dbReference>
<keyword evidence="3" id="KW-1185">Reference proteome</keyword>
<protein>
    <submittedName>
        <fullName evidence="2">HNH endonuclease</fullName>
    </submittedName>
</protein>
<keyword evidence="2" id="KW-0378">Hydrolase</keyword>
<gene>
    <name evidence="2" type="ORF">KoPa4_00072</name>
</gene>
<proteinExistence type="predicted"/>
<keyword evidence="2" id="KW-0255">Endonuclease</keyword>
<evidence type="ECO:0000259" key="1">
    <source>
        <dbReference type="SMART" id="SM00507"/>
    </source>
</evidence>
<dbReference type="Pfam" id="PF07463">
    <property type="entry name" value="NUMOD4"/>
    <property type="match status" value="1"/>
</dbReference>
<accession>A0AAX4MXT8</accession>